<keyword evidence="1" id="KW-0812">Transmembrane</keyword>
<dbReference type="RefSeq" id="WP_153403913.1">
    <property type="nucleotide sequence ID" value="NZ_ML762432.1"/>
</dbReference>
<feature type="transmembrane region" description="Helical" evidence="1">
    <location>
        <begin position="117"/>
        <end position="143"/>
    </location>
</feature>
<reference evidence="2 3" key="1">
    <citation type="submission" date="2019-10" db="EMBL/GenBank/DDBJ databases">
        <title>Gracilibacillus sp. nov. isolated from rice seeds.</title>
        <authorList>
            <person name="He S."/>
        </authorList>
    </citation>
    <scope>NUCLEOTIDE SEQUENCE [LARGE SCALE GENOMIC DNA]</scope>
    <source>
        <strain evidence="2 3">TD8</strain>
    </source>
</reference>
<evidence type="ECO:0000313" key="3">
    <source>
        <dbReference type="Proteomes" id="UP000480246"/>
    </source>
</evidence>
<gene>
    <name evidence="2" type="ORF">F9U64_12555</name>
</gene>
<feature type="transmembrane region" description="Helical" evidence="1">
    <location>
        <begin position="164"/>
        <end position="188"/>
    </location>
</feature>
<evidence type="ECO:0000313" key="2">
    <source>
        <dbReference type="EMBL" id="KAB8132328.1"/>
    </source>
</evidence>
<dbReference type="AlphaFoldDB" id="A0A7C8KPP2"/>
<feature type="transmembrane region" description="Helical" evidence="1">
    <location>
        <begin position="194"/>
        <end position="215"/>
    </location>
</feature>
<comment type="caution">
    <text evidence="2">The sequence shown here is derived from an EMBL/GenBank/DDBJ whole genome shotgun (WGS) entry which is preliminary data.</text>
</comment>
<dbReference type="EMBL" id="WEID01000063">
    <property type="protein sequence ID" value="KAB8132328.1"/>
    <property type="molecule type" value="Genomic_DNA"/>
</dbReference>
<protein>
    <submittedName>
        <fullName evidence="2">Uncharacterized protein</fullName>
    </submittedName>
</protein>
<accession>A0A7C8KPP2</accession>
<proteinExistence type="predicted"/>
<keyword evidence="3" id="KW-1185">Reference proteome</keyword>
<feature type="transmembrane region" description="Helical" evidence="1">
    <location>
        <begin position="36"/>
        <end position="56"/>
    </location>
</feature>
<feature type="transmembrane region" description="Helical" evidence="1">
    <location>
        <begin position="62"/>
        <end position="83"/>
    </location>
</feature>
<dbReference type="OrthoDB" id="2860003at2"/>
<feature type="transmembrane region" description="Helical" evidence="1">
    <location>
        <begin position="90"/>
        <end position="111"/>
    </location>
</feature>
<dbReference type="Proteomes" id="UP000480246">
    <property type="component" value="Unassembled WGS sequence"/>
</dbReference>
<keyword evidence="1" id="KW-1133">Transmembrane helix</keyword>
<sequence length="245" mass="28301">MLKMVPCLAEIKIGGIRMHKITQSYLKLQSPKDHRGNIVIFLFVFLDIMGIIPIISEPFSPVFFWPTIFPIIFIHLWALLYIFAPYKFELSYYLFMGVYGIINTYVFFMVIQKFLYIYIGINTPIVFMTGIVLLVTLLIVYQIANLKLLHSGTYSKLHKNEVKVNFSPVLAASGIGYAFSQLVLSVFSGGMTQIIILIFLFSIMSIITAFLSLHLHKYLFIRKNMKTVRELYPWFGLAKKDRKAI</sequence>
<evidence type="ECO:0000256" key="1">
    <source>
        <dbReference type="SAM" id="Phobius"/>
    </source>
</evidence>
<organism evidence="2 3">
    <name type="scientific">Gracilibacillus oryzae</name>
    <dbReference type="NCBI Taxonomy" id="1672701"/>
    <lineage>
        <taxon>Bacteria</taxon>
        <taxon>Bacillati</taxon>
        <taxon>Bacillota</taxon>
        <taxon>Bacilli</taxon>
        <taxon>Bacillales</taxon>
        <taxon>Bacillaceae</taxon>
        <taxon>Gracilibacillus</taxon>
    </lineage>
</organism>
<keyword evidence="1" id="KW-0472">Membrane</keyword>
<name>A0A7C8KPP2_9BACI</name>